<accession>A0AA47P5F3</accession>
<dbReference type="Pfam" id="PF08241">
    <property type="entry name" value="Methyltransf_11"/>
    <property type="match status" value="1"/>
</dbReference>
<dbReference type="GO" id="GO:0016126">
    <property type="term" value="P:sterol biosynthetic process"/>
    <property type="evidence" value="ECO:0007669"/>
    <property type="project" value="TreeGrafter"/>
</dbReference>
<dbReference type="Proteomes" id="UP001174136">
    <property type="component" value="Unassembled WGS sequence"/>
</dbReference>
<dbReference type="GO" id="GO:0032259">
    <property type="term" value="P:methylation"/>
    <property type="evidence" value="ECO:0007669"/>
    <property type="project" value="UniProtKB-KW"/>
</dbReference>
<evidence type="ECO:0000259" key="3">
    <source>
        <dbReference type="Pfam" id="PF08241"/>
    </source>
</evidence>
<feature type="domain" description="Methyltransferase type 11" evidence="3">
    <location>
        <begin position="49"/>
        <end position="149"/>
    </location>
</feature>
<dbReference type="InterPro" id="IPR029063">
    <property type="entry name" value="SAM-dependent_MTases_sf"/>
</dbReference>
<evidence type="ECO:0000256" key="2">
    <source>
        <dbReference type="ARBA" id="ARBA00038188"/>
    </source>
</evidence>
<keyword evidence="4" id="KW-0489">Methyltransferase</keyword>
<dbReference type="CDD" id="cd02440">
    <property type="entry name" value="AdoMet_MTases"/>
    <property type="match status" value="1"/>
</dbReference>
<sequence>MWPNVGKQLGHPRASLVGWLVSRFLRVKNRLLEENAARLCGIQPGDTVLEVGHGPGLGLQSAARLLTHPSGSLIGVDYSKYMHQMASELLKDLVASGKVKLHLCDVAAMPLADSTVDKVFHCNCYYFWPEVRKGTAELHRVMKPGGLMVTTLRLQSVANFASKGLLPPKNWCPEAYMEALRESGFVDVRMEDVQHSNNTFQAIYATSQK</sequence>
<keyword evidence="5" id="KW-1185">Reference proteome</keyword>
<dbReference type="EMBL" id="JAOPHQ010002313">
    <property type="protein sequence ID" value="KAK0147337.1"/>
    <property type="molecule type" value="Genomic_DNA"/>
</dbReference>
<reference evidence="4" key="1">
    <citation type="journal article" date="2023" name="Front. Mar. Sci.">
        <title>A new Merluccius polli reference genome to investigate the effects of global change in West African waters.</title>
        <authorList>
            <person name="Mateo J.L."/>
            <person name="Blanco-Fernandez C."/>
            <person name="Garcia-Vazquez E."/>
            <person name="Machado-Schiaffino G."/>
        </authorList>
    </citation>
    <scope>NUCLEOTIDE SEQUENCE</scope>
    <source>
        <strain evidence="4">C29</strain>
        <tissue evidence="4">Fin</tissue>
    </source>
</reference>
<protein>
    <submittedName>
        <fullName evidence="4">Methyltransferase YdaC</fullName>
    </submittedName>
</protein>
<comment type="similarity">
    <text evidence="2">Belongs to the class I-like SAM-binding methyltransferase superfamily. Erg6/SMT family.</text>
</comment>
<evidence type="ECO:0000256" key="1">
    <source>
        <dbReference type="ARBA" id="ARBA00022679"/>
    </source>
</evidence>
<dbReference type="GO" id="GO:0005783">
    <property type="term" value="C:endoplasmic reticulum"/>
    <property type="evidence" value="ECO:0007669"/>
    <property type="project" value="TreeGrafter"/>
</dbReference>
<gene>
    <name evidence="4" type="primary">ydaC</name>
    <name evidence="4" type="ORF">N1851_013238</name>
</gene>
<dbReference type="GO" id="GO:0003838">
    <property type="term" value="F:sterol 24-C-methyltransferase activity"/>
    <property type="evidence" value="ECO:0007669"/>
    <property type="project" value="TreeGrafter"/>
</dbReference>
<organism evidence="4 5">
    <name type="scientific">Merluccius polli</name>
    <name type="common">Benguela hake</name>
    <name type="synonym">Merluccius cadenati</name>
    <dbReference type="NCBI Taxonomy" id="89951"/>
    <lineage>
        <taxon>Eukaryota</taxon>
        <taxon>Metazoa</taxon>
        <taxon>Chordata</taxon>
        <taxon>Craniata</taxon>
        <taxon>Vertebrata</taxon>
        <taxon>Euteleostomi</taxon>
        <taxon>Actinopterygii</taxon>
        <taxon>Neopterygii</taxon>
        <taxon>Teleostei</taxon>
        <taxon>Neoteleostei</taxon>
        <taxon>Acanthomorphata</taxon>
        <taxon>Zeiogadaria</taxon>
        <taxon>Gadariae</taxon>
        <taxon>Gadiformes</taxon>
        <taxon>Gadoidei</taxon>
        <taxon>Merlucciidae</taxon>
        <taxon>Merluccius</taxon>
    </lineage>
</organism>
<dbReference type="InterPro" id="IPR013216">
    <property type="entry name" value="Methyltransf_11"/>
</dbReference>
<comment type="caution">
    <text evidence="4">The sequence shown here is derived from an EMBL/GenBank/DDBJ whole genome shotgun (WGS) entry which is preliminary data.</text>
</comment>
<dbReference type="InterPro" id="IPR050447">
    <property type="entry name" value="Erg6_SMT_methyltransf"/>
</dbReference>
<proteinExistence type="inferred from homology"/>
<dbReference type="PANTHER" id="PTHR44068:SF1">
    <property type="entry name" value="HYPOTHETICAL LOC100005854"/>
    <property type="match status" value="1"/>
</dbReference>
<dbReference type="PANTHER" id="PTHR44068">
    <property type="entry name" value="ZGC:194242"/>
    <property type="match status" value="1"/>
</dbReference>
<name>A0AA47P5F3_MERPO</name>
<dbReference type="SUPFAM" id="SSF53335">
    <property type="entry name" value="S-adenosyl-L-methionine-dependent methyltransferases"/>
    <property type="match status" value="1"/>
</dbReference>
<evidence type="ECO:0000313" key="5">
    <source>
        <dbReference type="Proteomes" id="UP001174136"/>
    </source>
</evidence>
<keyword evidence="1" id="KW-0808">Transferase</keyword>
<evidence type="ECO:0000313" key="4">
    <source>
        <dbReference type="EMBL" id="KAK0147337.1"/>
    </source>
</evidence>
<dbReference type="AlphaFoldDB" id="A0AA47P5F3"/>
<dbReference type="Gene3D" id="3.40.50.150">
    <property type="entry name" value="Vaccinia Virus protein VP39"/>
    <property type="match status" value="1"/>
</dbReference>